<dbReference type="Pfam" id="PF19457">
    <property type="entry name" value="DUF5994"/>
    <property type="match status" value="1"/>
</dbReference>
<comment type="caution">
    <text evidence="2">The sequence shown here is derived from an EMBL/GenBank/DDBJ whole genome shotgun (WGS) entry which is preliminary data.</text>
</comment>
<evidence type="ECO:0000313" key="2">
    <source>
        <dbReference type="EMBL" id="GAA1955904.1"/>
    </source>
</evidence>
<sequence length="157" mass="16843">MTTSSTVLSTATRSPEQLRLRLPDTESSGQADGAWWPRSRDLQLEAADLVDHYPSEGGRISRLLYSRPDWDGPPAGTEGIHKIRAARGWVKAGSFPSDDTHLMVLTMSSGRRLKLLVIPHDTPAAEGQKRLTAAGQGAAGDGGAVDVARWDNESPGD</sequence>
<proteinExistence type="predicted"/>
<keyword evidence="3" id="KW-1185">Reference proteome</keyword>
<feature type="compositionally biased region" description="Polar residues" evidence="1">
    <location>
        <begin position="1"/>
        <end position="15"/>
    </location>
</feature>
<reference evidence="2 3" key="1">
    <citation type="journal article" date="2019" name="Int. J. Syst. Evol. Microbiol.">
        <title>The Global Catalogue of Microorganisms (GCM) 10K type strain sequencing project: providing services to taxonomists for standard genome sequencing and annotation.</title>
        <authorList>
            <consortium name="The Broad Institute Genomics Platform"/>
            <consortium name="The Broad Institute Genome Sequencing Center for Infectious Disease"/>
            <person name="Wu L."/>
            <person name="Ma J."/>
        </authorList>
    </citation>
    <scope>NUCLEOTIDE SEQUENCE [LARGE SCALE GENOMIC DNA]</scope>
    <source>
        <strain evidence="2 3">JCM 15309</strain>
    </source>
</reference>
<dbReference type="EMBL" id="BAAAPB010000001">
    <property type="protein sequence ID" value="GAA1955904.1"/>
    <property type="molecule type" value="Genomic_DNA"/>
</dbReference>
<dbReference type="InterPro" id="IPR046036">
    <property type="entry name" value="DUF5994"/>
</dbReference>
<name>A0ABN2QP48_9ACTN</name>
<gene>
    <name evidence="2" type="ORF">GCM10009798_14010</name>
</gene>
<organism evidence="2 3">
    <name type="scientific">Nocardioides panacihumi</name>
    <dbReference type="NCBI Taxonomy" id="400774"/>
    <lineage>
        <taxon>Bacteria</taxon>
        <taxon>Bacillati</taxon>
        <taxon>Actinomycetota</taxon>
        <taxon>Actinomycetes</taxon>
        <taxon>Propionibacteriales</taxon>
        <taxon>Nocardioidaceae</taxon>
        <taxon>Nocardioides</taxon>
    </lineage>
</organism>
<feature type="region of interest" description="Disordered" evidence="1">
    <location>
        <begin position="1"/>
        <end position="34"/>
    </location>
</feature>
<feature type="region of interest" description="Disordered" evidence="1">
    <location>
        <begin position="128"/>
        <end position="157"/>
    </location>
</feature>
<feature type="compositionally biased region" description="Basic and acidic residues" evidence="1">
    <location>
        <begin position="148"/>
        <end position="157"/>
    </location>
</feature>
<dbReference type="RefSeq" id="WP_344043802.1">
    <property type="nucleotide sequence ID" value="NZ_BAAAPB010000001.1"/>
</dbReference>
<protein>
    <submittedName>
        <fullName evidence="2">DUF5994 family protein</fullName>
    </submittedName>
</protein>
<evidence type="ECO:0000313" key="3">
    <source>
        <dbReference type="Proteomes" id="UP001500571"/>
    </source>
</evidence>
<dbReference type="Proteomes" id="UP001500571">
    <property type="component" value="Unassembled WGS sequence"/>
</dbReference>
<accession>A0ABN2QP48</accession>
<evidence type="ECO:0000256" key="1">
    <source>
        <dbReference type="SAM" id="MobiDB-lite"/>
    </source>
</evidence>